<protein>
    <submittedName>
        <fullName evidence="9">V-type ATP synthase subunit I</fullName>
    </submittedName>
</protein>
<dbReference type="GO" id="GO:0007035">
    <property type="term" value="P:vacuolar acidification"/>
    <property type="evidence" value="ECO:0007669"/>
    <property type="project" value="TreeGrafter"/>
</dbReference>
<evidence type="ECO:0000256" key="3">
    <source>
        <dbReference type="ARBA" id="ARBA00022448"/>
    </source>
</evidence>
<reference evidence="9 10" key="1">
    <citation type="submission" date="2018-07" db="EMBL/GenBank/DDBJ databases">
        <title>Modular assembly of carbohydrate-degrading microbial communities in the ocean.</title>
        <authorList>
            <person name="Enke T.N."/>
            <person name="Datta M.S."/>
            <person name="Schwartzman J.A."/>
            <person name="Cermak N."/>
            <person name="Schmitz D.A."/>
            <person name="Barrere J."/>
            <person name="Cordero O.X."/>
        </authorList>
    </citation>
    <scope>NUCLEOTIDE SEQUENCE [LARGE SCALE GENOMIC DNA]</scope>
    <source>
        <strain evidence="9 10">C3M10</strain>
    </source>
</reference>
<evidence type="ECO:0000256" key="6">
    <source>
        <dbReference type="ARBA" id="ARBA00023065"/>
    </source>
</evidence>
<dbReference type="OrthoDB" id="9803814at2"/>
<feature type="transmembrane region" description="Helical" evidence="8">
    <location>
        <begin position="356"/>
        <end position="375"/>
    </location>
</feature>
<evidence type="ECO:0000256" key="5">
    <source>
        <dbReference type="ARBA" id="ARBA00022989"/>
    </source>
</evidence>
<feature type="transmembrane region" description="Helical" evidence="8">
    <location>
        <begin position="426"/>
        <end position="443"/>
    </location>
</feature>
<dbReference type="PANTHER" id="PTHR11629">
    <property type="entry name" value="VACUOLAR PROTON ATPASES"/>
    <property type="match status" value="1"/>
</dbReference>
<feature type="transmembrane region" description="Helical" evidence="8">
    <location>
        <begin position="504"/>
        <end position="525"/>
    </location>
</feature>
<dbReference type="RefSeq" id="WP_113825953.1">
    <property type="nucleotide sequence ID" value="NZ_QOCE01000054.1"/>
</dbReference>
<evidence type="ECO:0000256" key="1">
    <source>
        <dbReference type="ARBA" id="ARBA00004141"/>
    </source>
</evidence>
<comment type="subcellular location">
    <subcellularLocation>
        <location evidence="1">Membrane</location>
        <topology evidence="1">Multi-pass membrane protein</topology>
    </subcellularLocation>
</comment>
<dbReference type="GO" id="GO:0016471">
    <property type="term" value="C:vacuolar proton-transporting V-type ATPase complex"/>
    <property type="evidence" value="ECO:0007669"/>
    <property type="project" value="TreeGrafter"/>
</dbReference>
<dbReference type="GO" id="GO:0033179">
    <property type="term" value="C:proton-transporting V-type ATPase, V0 domain"/>
    <property type="evidence" value="ECO:0007669"/>
    <property type="project" value="InterPro"/>
</dbReference>
<evidence type="ECO:0000256" key="8">
    <source>
        <dbReference type="SAM" id="Phobius"/>
    </source>
</evidence>
<keyword evidence="6" id="KW-0406">Ion transport</keyword>
<name>A0A366WNG1_9RHOB</name>
<dbReference type="Proteomes" id="UP000252706">
    <property type="component" value="Unassembled WGS sequence"/>
</dbReference>
<feature type="transmembrane region" description="Helical" evidence="8">
    <location>
        <begin position="537"/>
        <end position="561"/>
    </location>
</feature>
<comment type="caution">
    <text evidence="9">The sequence shown here is derived from an EMBL/GenBank/DDBJ whole genome shotgun (WGS) entry which is preliminary data.</text>
</comment>
<comment type="similarity">
    <text evidence="2">Belongs to the V-ATPase 116 kDa subunit family.</text>
</comment>
<organism evidence="9 10">
    <name type="scientific">Phaeobacter gallaeciensis</name>
    <dbReference type="NCBI Taxonomy" id="60890"/>
    <lineage>
        <taxon>Bacteria</taxon>
        <taxon>Pseudomonadati</taxon>
        <taxon>Pseudomonadota</taxon>
        <taxon>Alphaproteobacteria</taxon>
        <taxon>Rhodobacterales</taxon>
        <taxon>Roseobacteraceae</taxon>
        <taxon>Phaeobacter</taxon>
    </lineage>
</organism>
<dbReference type="PANTHER" id="PTHR11629:SF63">
    <property type="entry name" value="V-TYPE PROTON ATPASE SUBUNIT A"/>
    <property type="match status" value="1"/>
</dbReference>
<feature type="transmembrane region" description="Helical" evidence="8">
    <location>
        <begin position="311"/>
        <end position="344"/>
    </location>
</feature>
<evidence type="ECO:0000313" key="10">
    <source>
        <dbReference type="Proteomes" id="UP000252706"/>
    </source>
</evidence>
<dbReference type="InterPro" id="IPR002490">
    <property type="entry name" value="V-ATPase_116kDa_su"/>
</dbReference>
<feature type="transmembrane region" description="Helical" evidence="8">
    <location>
        <begin position="449"/>
        <end position="468"/>
    </location>
</feature>
<keyword evidence="5 8" id="KW-1133">Transmembrane helix</keyword>
<dbReference type="GO" id="GO:0051117">
    <property type="term" value="F:ATPase binding"/>
    <property type="evidence" value="ECO:0007669"/>
    <property type="project" value="TreeGrafter"/>
</dbReference>
<sequence>MSIARLKKLTLLGPLDQKHAALETLQDLGCMHILPLAPLPDAPEKINESGAKDAYKVLRFLGDVPKPRRQVHRDPDFDMTSAVEQGLTLMQRIRDMGDQRDFLAHRITQVRPWGDLEFPPKEELAGNHFWFYRLPVKHRKTLDDLPMPWAILHQDHRSLYVVLIAPDEPADDILPAPRTHTGSLPIHELEEQLEEAEIALEGFEAERIAQTRYLTLMRRNLAVAETQSELAHAEQQVLTQDELFAVQGWVPEDQLDAIRERTQDFALLIEDPAPDELPPTLLEQPQDRSAGVDLAMFYQVPNYNGWDPTLLLIGSFAMFFAMIVADAGYGFVILGGLLAAWAPLGRTAQTRSWRRVGLIISAATIAYGVAVGSYFGTLPPGLSALQILDLNNFSAMMLLSILIGVAHLMLANALAAHANWGHRKAIANLGWIAALAGGLLLWLASMRDFTPVIGGGLMGLGLLTIFFFSSDRPVQHPIDWLWRLLDGGQALAGAMGAFGDVLSYMRLFALGLASASLAVTFNDLALTVMEALPGLGILLGVLILLIGHALNFALALMSGVVHGLRLNYIEFYKWGLPEEGVAFRKFARKEVQE</sequence>
<keyword evidence="3" id="KW-0813">Transport</keyword>
<evidence type="ECO:0000256" key="2">
    <source>
        <dbReference type="ARBA" id="ARBA00009904"/>
    </source>
</evidence>
<feature type="transmembrane region" description="Helical" evidence="8">
    <location>
        <begin position="395"/>
        <end position="414"/>
    </location>
</feature>
<dbReference type="GO" id="GO:0046961">
    <property type="term" value="F:proton-transporting ATPase activity, rotational mechanism"/>
    <property type="evidence" value="ECO:0007669"/>
    <property type="project" value="InterPro"/>
</dbReference>
<evidence type="ECO:0000313" key="9">
    <source>
        <dbReference type="EMBL" id="RBW49582.1"/>
    </source>
</evidence>
<accession>A0A366WNG1</accession>
<keyword evidence="7 8" id="KW-0472">Membrane</keyword>
<evidence type="ECO:0000256" key="7">
    <source>
        <dbReference type="ARBA" id="ARBA00023136"/>
    </source>
</evidence>
<gene>
    <name evidence="9" type="ORF">DS909_23135</name>
</gene>
<dbReference type="EMBL" id="QOCE01000054">
    <property type="protein sequence ID" value="RBW49582.1"/>
    <property type="molecule type" value="Genomic_DNA"/>
</dbReference>
<keyword evidence="4 8" id="KW-0812">Transmembrane</keyword>
<evidence type="ECO:0000256" key="4">
    <source>
        <dbReference type="ARBA" id="ARBA00022692"/>
    </source>
</evidence>
<dbReference type="AlphaFoldDB" id="A0A366WNG1"/>
<proteinExistence type="inferred from homology"/>